<proteinExistence type="predicted"/>
<accession>A0A2N0BMJ2</accession>
<dbReference type="AlphaFoldDB" id="A0A2N0BMJ2"/>
<dbReference type="RefSeq" id="WP_100746342.1">
    <property type="nucleotide sequence ID" value="NZ_NPEF02000013.1"/>
</dbReference>
<reference evidence="1" key="3">
    <citation type="submission" date="2023-10" db="EMBL/GenBank/DDBJ databases">
        <authorList>
            <person name="Picardeau M."/>
            <person name="Thibeaux R."/>
        </authorList>
    </citation>
    <scope>NUCLEOTIDE SEQUENCE</scope>
    <source>
        <strain evidence="1">ATI7-C-A5</strain>
    </source>
</reference>
<dbReference type="OrthoDB" id="338979at2"/>
<keyword evidence="3" id="KW-1185">Reference proteome</keyword>
<name>A0A2N0BMJ2_9LEPT</name>
<evidence type="ECO:0000313" key="2">
    <source>
        <dbReference type="EMBL" id="PJZ94935.1"/>
    </source>
</evidence>
<comment type="caution">
    <text evidence="2">The sequence shown here is derived from an EMBL/GenBank/DDBJ whole genome shotgun (WGS) entry which is preliminary data.</text>
</comment>
<evidence type="ECO:0000313" key="1">
    <source>
        <dbReference type="EMBL" id="MDV6236332.1"/>
    </source>
</evidence>
<dbReference type="Proteomes" id="UP000232122">
    <property type="component" value="Unassembled WGS sequence"/>
</dbReference>
<dbReference type="EMBL" id="NPEF02000013">
    <property type="protein sequence ID" value="MDV6236332.1"/>
    <property type="molecule type" value="Genomic_DNA"/>
</dbReference>
<accession>A0A2N0BEM5</accession>
<protein>
    <submittedName>
        <fullName evidence="2">Uncharacterized protein</fullName>
    </submittedName>
</protein>
<sequence length="303" mass="33872">MGFWNSFFSPKKRYASAAETWLEDPAKVKKSVARVSDFLFDSTLKELLPEKISVSLEPVAGIRVPDEKIRHIVDGLDLKSILPFSSVSEAMSLETQEAILELASGSIAAPSKIFLMNILNQKEIQEMFSGGLEKLLVEFNKKLNPLAGVFQAAGFEKQISGFLSAFLPGFTERMAEILHSSSESEAGKTLIRNTLRILFNSGFGEFGHWEAADLRRHLEKLRDAVSQDPLLEKSLETFYGNFRDSVLNEYPGETLKEFFGYSDEEYERLRDSISQNVAENVVAVHKQRPLTGLLSGLLEDVLG</sequence>
<evidence type="ECO:0000313" key="3">
    <source>
        <dbReference type="Proteomes" id="UP000232122"/>
    </source>
</evidence>
<reference evidence="1 3" key="2">
    <citation type="journal article" date="2018" name="Microb. Genom.">
        <title>Deciphering the unexplored Leptospira diversity from soils uncovers genomic evolution to virulence.</title>
        <authorList>
            <person name="Thibeaux R."/>
            <person name="Iraola G."/>
            <person name="Ferres I."/>
            <person name="Bierque E."/>
            <person name="Girault D."/>
            <person name="Soupe-Gilbert M.E."/>
            <person name="Picardeau M."/>
            <person name="Goarant C."/>
        </authorList>
    </citation>
    <scope>NUCLEOTIDE SEQUENCE [LARGE SCALE GENOMIC DNA]</scope>
    <source>
        <strain evidence="1 3">ATI7-C-A5</strain>
    </source>
</reference>
<organism evidence="2">
    <name type="scientific">Leptospira ellisii</name>
    <dbReference type="NCBI Taxonomy" id="2023197"/>
    <lineage>
        <taxon>Bacteria</taxon>
        <taxon>Pseudomonadati</taxon>
        <taxon>Spirochaetota</taxon>
        <taxon>Spirochaetia</taxon>
        <taxon>Leptospirales</taxon>
        <taxon>Leptospiraceae</taxon>
        <taxon>Leptospira</taxon>
    </lineage>
</organism>
<dbReference type="EMBL" id="NPEF01000001">
    <property type="protein sequence ID" value="PJZ94935.1"/>
    <property type="molecule type" value="Genomic_DNA"/>
</dbReference>
<reference evidence="2" key="1">
    <citation type="submission" date="2017-07" db="EMBL/GenBank/DDBJ databases">
        <title>Leptospira spp. isolated from tropical soils.</title>
        <authorList>
            <person name="Thibeaux R."/>
            <person name="Iraola G."/>
            <person name="Ferres I."/>
            <person name="Bierque E."/>
            <person name="Girault D."/>
            <person name="Soupe-Gilbert M.-E."/>
            <person name="Picardeau M."/>
            <person name="Goarant C."/>
        </authorList>
    </citation>
    <scope>NUCLEOTIDE SEQUENCE [LARGE SCALE GENOMIC DNA]</scope>
    <source>
        <strain evidence="2">ATI7-C-A5</strain>
    </source>
</reference>
<gene>
    <name evidence="2" type="ORF">CH379_00225</name>
    <name evidence="1" type="ORF">CH379_011915</name>
</gene>